<proteinExistence type="predicted"/>
<dbReference type="Pfam" id="PF12239">
    <property type="entry name" value="DUF3605"/>
    <property type="match status" value="1"/>
</dbReference>
<evidence type="ECO:0000313" key="4">
    <source>
        <dbReference type="Proteomes" id="UP001358417"/>
    </source>
</evidence>
<feature type="transmembrane region" description="Helical" evidence="1">
    <location>
        <begin position="356"/>
        <end position="377"/>
    </location>
</feature>
<reference evidence="3 4" key="1">
    <citation type="submission" date="2023-08" db="EMBL/GenBank/DDBJ databases">
        <title>Black Yeasts Isolated from many extreme environments.</title>
        <authorList>
            <person name="Coleine C."/>
            <person name="Stajich J.E."/>
            <person name="Selbmann L."/>
        </authorList>
    </citation>
    <scope>NUCLEOTIDE SEQUENCE [LARGE SCALE GENOMIC DNA]</scope>
    <source>
        <strain evidence="3 4">CCFEE 5792</strain>
    </source>
</reference>
<dbReference type="GO" id="GO:0016747">
    <property type="term" value="F:acyltransferase activity, transferring groups other than amino-acyl groups"/>
    <property type="evidence" value="ECO:0007669"/>
    <property type="project" value="InterPro"/>
</dbReference>
<dbReference type="GO" id="GO:0006044">
    <property type="term" value="P:N-acetylglucosamine metabolic process"/>
    <property type="evidence" value="ECO:0007669"/>
    <property type="project" value="TreeGrafter"/>
</dbReference>
<evidence type="ECO:0000259" key="2">
    <source>
        <dbReference type="Pfam" id="PF01757"/>
    </source>
</evidence>
<evidence type="ECO:0000256" key="1">
    <source>
        <dbReference type="SAM" id="Phobius"/>
    </source>
</evidence>
<dbReference type="AlphaFoldDB" id="A0AAV9NCF5"/>
<feature type="transmembrane region" description="Helical" evidence="1">
    <location>
        <begin position="554"/>
        <end position="572"/>
    </location>
</feature>
<dbReference type="InterPro" id="IPR022036">
    <property type="entry name" value="DUF3605"/>
</dbReference>
<feature type="transmembrane region" description="Helical" evidence="1">
    <location>
        <begin position="234"/>
        <end position="260"/>
    </location>
</feature>
<dbReference type="GO" id="GO:0005737">
    <property type="term" value="C:cytoplasm"/>
    <property type="evidence" value="ECO:0007669"/>
    <property type="project" value="TreeGrafter"/>
</dbReference>
<dbReference type="EMBL" id="JAVRRD010000010">
    <property type="protein sequence ID" value="KAK5054572.1"/>
    <property type="molecule type" value="Genomic_DNA"/>
</dbReference>
<keyword evidence="1" id="KW-1133">Transmembrane helix</keyword>
<feature type="transmembrane region" description="Helical" evidence="1">
    <location>
        <begin position="389"/>
        <end position="413"/>
    </location>
</feature>
<keyword evidence="4" id="KW-1185">Reference proteome</keyword>
<comment type="caution">
    <text evidence="3">The sequence shown here is derived from an EMBL/GenBank/DDBJ whole genome shotgun (WGS) entry which is preliminary data.</text>
</comment>
<feature type="transmembrane region" description="Helical" evidence="1">
    <location>
        <begin position="281"/>
        <end position="301"/>
    </location>
</feature>
<dbReference type="PANTHER" id="PTHR35020:SF4">
    <property type="entry name" value="N-ACETYLGLUCOSAMINE-INDUCED PROTEIN 1"/>
    <property type="match status" value="1"/>
</dbReference>
<dbReference type="InterPro" id="IPR002656">
    <property type="entry name" value="Acyl_transf_3_dom"/>
</dbReference>
<keyword evidence="1" id="KW-0812">Transmembrane</keyword>
<evidence type="ECO:0000313" key="3">
    <source>
        <dbReference type="EMBL" id="KAK5054572.1"/>
    </source>
</evidence>
<dbReference type="GeneID" id="89969683"/>
<dbReference type="Pfam" id="PF01757">
    <property type="entry name" value="Acyl_transf_3"/>
    <property type="match status" value="1"/>
</dbReference>
<feature type="transmembrane region" description="Helical" evidence="1">
    <location>
        <begin position="484"/>
        <end position="501"/>
    </location>
</feature>
<feature type="transmembrane region" description="Helical" evidence="1">
    <location>
        <begin position="521"/>
        <end position="542"/>
    </location>
</feature>
<dbReference type="Proteomes" id="UP001358417">
    <property type="component" value="Unassembled WGS sequence"/>
</dbReference>
<organism evidence="3 4">
    <name type="scientific">Exophiala bonariae</name>
    <dbReference type="NCBI Taxonomy" id="1690606"/>
    <lineage>
        <taxon>Eukaryota</taxon>
        <taxon>Fungi</taxon>
        <taxon>Dikarya</taxon>
        <taxon>Ascomycota</taxon>
        <taxon>Pezizomycotina</taxon>
        <taxon>Eurotiomycetes</taxon>
        <taxon>Chaetothyriomycetidae</taxon>
        <taxon>Chaetothyriales</taxon>
        <taxon>Herpotrichiellaceae</taxon>
        <taxon>Exophiala</taxon>
    </lineage>
</organism>
<dbReference type="RefSeq" id="XP_064707345.1">
    <property type="nucleotide sequence ID" value="XM_064845087.1"/>
</dbReference>
<name>A0AAV9NCF5_9EURO</name>
<sequence>MFQRCANDLRGYREYTYQLKHTHGSVLSFVRQERLRWNDTVPSGDRPFSNPTDFKVLYNDWPYFIDQDITHLVVWTKFLIDEDEKTGEVTEEAKAVIEEFIAKTFCASDNDLEPRFRKMGRNQITWFKNWKSLKSVHELGGHDETHTLNGNNDPIPMWKLESKSETWYSTNDGVKKRVISALPRFAQPGGIAHRKLGPTSYLDALRGWAAVGVFWAHSFNVGGDNWRRQPFLNVIFNGASMVALFFVISGYVLGYRFLIYMRKGESEALLTSLASSTFRRYIRLYGSAACACFIGLILMRLRIYEGCYPPDSIRKETLWGQLVDFTFDMIYFTNPFGHIRGWPDSDIATSRYLSPMWSIAAEYRGSVALFAFCTAVCKMPTKTRMISTWVVMIVCYVWQAVYIAEFMAGLFIADLALSRSPERLDSPWVIPKQPEVQKRTKIKHICIFLLGLFLLSQPDTFNNYPWNHMAGAIPYWWNDNGKYLFWYGFGAFALVYALEFYPTLQKPLHWRLSQYLGDISFGLYAMHGPFLLGPYMQVMIPLREQYMGNTVLKYIPGFIVYPLMVLIASDYFERVDKTVVRLARALQRMMFA</sequence>
<dbReference type="PANTHER" id="PTHR35020">
    <property type="entry name" value="N-ACETYLGLUCOSAMINE-INDUCED PROTEIN 1"/>
    <property type="match status" value="1"/>
</dbReference>
<gene>
    <name evidence="3" type="ORF">LTR84_001463</name>
</gene>
<accession>A0AAV9NCF5</accession>
<protein>
    <recommendedName>
        <fullName evidence="2">Acyltransferase 3 domain-containing protein</fullName>
    </recommendedName>
</protein>
<feature type="domain" description="Acyltransferase 3" evidence="2">
    <location>
        <begin position="201"/>
        <end position="568"/>
    </location>
</feature>
<keyword evidence="1" id="KW-0472">Membrane</keyword>